<dbReference type="GO" id="GO:0016788">
    <property type="term" value="F:hydrolase activity, acting on ester bonds"/>
    <property type="evidence" value="ECO:0007669"/>
    <property type="project" value="InterPro"/>
</dbReference>
<dbReference type="Gene3D" id="3.40.50.1110">
    <property type="entry name" value="SGNH hydrolase"/>
    <property type="match status" value="1"/>
</dbReference>
<organism evidence="5 6">
    <name type="scientific">Vitis vinifera</name>
    <name type="common">Grape</name>
    <dbReference type="NCBI Taxonomy" id="29760"/>
    <lineage>
        <taxon>Eukaryota</taxon>
        <taxon>Viridiplantae</taxon>
        <taxon>Streptophyta</taxon>
        <taxon>Embryophyta</taxon>
        <taxon>Tracheophyta</taxon>
        <taxon>Spermatophyta</taxon>
        <taxon>Magnoliopsida</taxon>
        <taxon>eudicotyledons</taxon>
        <taxon>Gunneridae</taxon>
        <taxon>Pentapetalae</taxon>
        <taxon>rosids</taxon>
        <taxon>Vitales</taxon>
        <taxon>Vitaceae</taxon>
        <taxon>Viteae</taxon>
        <taxon>Vitis</taxon>
    </lineage>
</organism>
<dbReference type="PANTHER" id="PTHR46020">
    <property type="entry name" value="OSJNBB0059K02.9 PROTEIN"/>
    <property type="match status" value="1"/>
</dbReference>
<keyword evidence="4" id="KW-0443">Lipid metabolism</keyword>
<proteinExistence type="inferred from homology"/>
<name>A0A438I2R0_VITVI</name>
<evidence type="ECO:0000313" key="6">
    <source>
        <dbReference type="Proteomes" id="UP000288805"/>
    </source>
</evidence>
<sequence length="362" mass="40415">MATIFNRSRELWPMDRRTFVSGSLNMSRASCPLAPTPGICSLMEKESHFFIVCFCLFICFKTIATEAHAHGFTKLFVFGDSYVDTGNRNFSARSWNQPYGITLPGKPAGHYSNGRVFSDYIASWMGIRSPTPYRWRKMENTSLEYGMNFAFGGTGVFDTLVSAPNMTIQIDLFQRQLQKKLYTKVDLNSSIALVSLAGNDYTAYLARNGTTEGLSAFTKSMIKQLGLNLQRIHGLGVRKIAHIGQFSCLVSQPSIGENRGKAEQQSKESVFVILNMYKAFLSALKKQASQPGTLKFKDPLRPCCEAVSTGYKCGNTEHGKRMYVVCNNPNSTFFWDDVHPSQAGWRAVYLALKSSAYSLALM</sequence>
<dbReference type="InterPro" id="IPR036514">
    <property type="entry name" value="SGNH_hydro_sf"/>
</dbReference>
<dbReference type="EMBL" id="QGNW01000150">
    <property type="protein sequence ID" value="RVW91006.1"/>
    <property type="molecule type" value="Genomic_DNA"/>
</dbReference>
<dbReference type="Pfam" id="PF00657">
    <property type="entry name" value="Lipase_GDSL"/>
    <property type="match status" value="1"/>
</dbReference>
<keyword evidence="3" id="KW-0442">Lipid degradation</keyword>
<dbReference type="Proteomes" id="UP000288805">
    <property type="component" value="Unassembled WGS sequence"/>
</dbReference>
<dbReference type="PANTHER" id="PTHR46020:SF4">
    <property type="entry name" value="OS04G0650200 PROTEIN"/>
    <property type="match status" value="1"/>
</dbReference>
<dbReference type="AlphaFoldDB" id="A0A438I2R0"/>
<comment type="caution">
    <text evidence="5">The sequence shown here is derived from an EMBL/GenBank/DDBJ whole genome shotgun (WGS) entry which is preliminary data.</text>
</comment>
<dbReference type="GO" id="GO:0016042">
    <property type="term" value="P:lipid catabolic process"/>
    <property type="evidence" value="ECO:0007669"/>
    <property type="project" value="UniProtKB-KW"/>
</dbReference>
<evidence type="ECO:0000256" key="4">
    <source>
        <dbReference type="ARBA" id="ARBA00023098"/>
    </source>
</evidence>
<evidence type="ECO:0000256" key="3">
    <source>
        <dbReference type="ARBA" id="ARBA00022963"/>
    </source>
</evidence>
<protein>
    <submittedName>
        <fullName evidence="5">GDSL esterase/lipase</fullName>
    </submittedName>
</protein>
<reference evidence="5 6" key="1">
    <citation type="journal article" date="2018" name="PLoS Genet.">
        <title>Population sequencing reveals clonal diversity and ancestral inbreeding in the grapevine cultivar Chardonnay.</title>
        <authorList>
            <person name="Roach M.J."/>
            <person name="Johnson D.L."/>
            <person name="Bohlmann J."/>
            <person name="van Vuuren H.J."/>
            <person name="Jones S.J."/>
            <person name="Pretorius I.S."/>
            <person name="Schmidt S.A."/>
            <person name="Borneman A.R."/>
        </authorList>
    </citation>
    <scope>NUCLEOTIDE SEQUENCE [LARGE SCALE GENOMIC DNA]</scope>
    <source>
        <strain evidence="6">cv. Chardonnay</strain>
        <tissue evidence="5">Leaf</tissue>
    </source>
</reference>
<accession>A0A438I2R0</accession>
<gene>
    <name evidence="5" type="primary">VvCHDp000466_4</name>
    <name evidence="5" type="ORF">CK203_044204</name>
</gene>
<evidence type="ECO:0000313" key="5">
    <source>
        <dbReference type="EMBL" id="RVW91006.1"/>
    </source>
</evidence>
<evidence type="ECO:0000256" key="1">
    <source>
        <dbReference type="ARBA" id="ARBA00008668"/>
    </source>
</evidence>
<dbReference type="SUPFAM" id="SSF52266">
    <property type="entry name" value="SGNH hydrolase"/>
    <property type="match status" value="1"/>
</dbReference>
<evidence type="ECO:0000256" key="2">
    <source>
        <dbReference type="ARBA" id="ARBA00022801"/>
    </source>
</evidence>
<dbReference type="InterPro" id="IPR001087">
    <property type="entry name" value="GDSL"/>
</dbReference>
<keyword evidence="2" id="KW-0378">Hydrolase</keyword>
<comment type="similarity">
    <text evidence="1">Belongs to the 'GDSL' lipolytic enzyme family.</text>
</comment>